<feature type="chain" id="PRO_5034424888" description="EF-hand domain-containing protein" evidence="4">
    <location>
        <begin position="20"/>
        <end position="149"/>
    </location>
</feature>
<dbReference type="PANTHER" id="PTHR23104">
    <property type="entry name" value="MULTIPLE COAGULATION FACTOR DEFICIENCY PROTEIN 2 NEURAL STEM CELL DERIVED NEURONAL SURVIVAL PROTEIN"/>
    <property type="match status" value="1"/>
</dbReference>
<name>A0A8H7RXV8_9FUNG</name>
<dbReference type="OrthoDB" id="289247at2759"/>
<keyword evidence="3" id="KW-0106">Calcium</keyword>
<feature type="domain" description="EF-hand" evidence="5">
    <location>
        <begin position="111"/>
        <end position="146"/>
    </location>
</feature>
<dbReference type="AlphaFoldDB" id="A0A8H7RXV8"/>
<dbReference type="Gene3D" id="1.10.238.10">
    <property type="entry name" value="EF-hand"/>
    <property type="match status" value="1"/>
</dbReference>
<comment type="caution">
    <text evidence="6">The sequence shown here is derived from an EMBL/GenBank/DDBJ whole genome shotgun (WGS) entry which is preliminary data.</text>
</comment>
<dbReference type="PROSITE" id="PS50222">
    <property type="entry name" value="EF_HAND_2"/>
    <property type="match status" value="2"/>
</dbReference>
<dbReference type="Proteomes" id="UP000646827">
    <property type="component" value="Unassembled WGS sequence"/>
</dbReference>
<sequence length="149" mass="16769">MRHTFLITLIASIATLVIAGPGTHRYEQPGHSNYGDDKANKQHIMEHIQKMAKEGNEPPVNLNEKELVYYLFVLHDTNGDGNLDGHELRAAFTDFDEDEEDDPTQYVALDEVTDMVDHVLEEDDLNGDGLISWEEYLQSQLYHGNGGGV</sequence>
<keyword evidence="7" id="KW-1185">Reference proteome</keyword>
<feature type="domain" description="EF-hand" evidence="5">
    <location>
        <begin position="63"/>
        <end position="98"/>
    </location>
</feature>
<proteinExistence type="predicted"/>
<evidence type="ECO:0000256" key="1">
    <source>
        <dbReference type="ARBA" id="ARBA00022729"/>
    </source>
</evidence>
<dbReference type="Pfam" id="PF13499">
    <property type="entry name" value="EF-hand_7"/>
    <property type="match status" value="1"/>
</dbReference>
<dbReference type="GO" id="GO:0005509">
    <property type="term" value="F:calcium ion binding"/>
    <property type="evidence" value="ECO:0007669"/>
    <property type="project" value="InterPro"/>
</dbReference>
<dbReference type="PROSITE" id="PS00018">
    <property type="entry name" value="EF_HAND_1"/>
    <property type="match status" value="2"/>
</dbReference>
<gene>
    <name evidence="6" type="ORF">INT45_006793</name>
</gene>
<organism evidence="6 7">
    <name type="scientific">Circinella minor</name>
    <dbReference type="NCBI Taxonomy" id="1195481"/>
    <lineage>
        <taxon>Eukaryota</taxon>
        <taxon>Fungi</taxon>
        <taxon>Fungi incertae sedis</taxon>
        <taxon>Mucoromycota</taxon>
        <taxon>Mucoromycotina</taxon>
        <taxon>Mucoromycetes</taxon>
        <taxon>Mucorales</taxon>
        <taxon>Lichtheimiaceae</taxon>
        <taxon>Circinella</taxon>
    </lineage>
</organism>
<evidence type="ECO:0000256" key="3">
    <source>
        <dbReference type="ARBA" id="ARBA00022837"/>
    </source>
</evidence>
<dbReference type="InterPro" id="IPR011992">
    <property type="entry name" value="EF-hand-dom_pair"/>
</dbReference>
<accession>A0A8H7RXV8</accession>
<evidence type="ECO:0000313" key="7">
    <source>
        <dbReference type="Proteomes" id="UP000646827"/>
    </source>
</evidence>
<dbReference type="InterPro" id="IPR052110">
    <property type="entry name" value="MCFD2-like"/>
</dbReference>
<protein>
    <recommendedName>
        <fullName evidence="5">EF-hand domain-containing protein</fullName>
    </recommendedName>
</protein>
<dbReference type="InterPro" id="IPR002048">
    <property type="entry name" value="EF_hand_dom"/>
</dbReference>
<feature type="signal peptide" evidence="4">
    <location>
        <begin position="1"/>
        <end position="19"/>
    </location>
</feature>
<dbReference type="EMBL" id="JAEPRB010000269">
    <property type="protein sequence ID" value="KAG2217828.1"/>
    <property type="molecule type" value="Genomic_DNA"/>
</dbReference>
<keyword evidence="2" id="KW-0677">Repeat</keyword>
<evidence type="ECO:0000313" key="6">
    <source>
        <dbReference type="EMBL" id="KAG2217828.1"/>
    </source>
</evidence>
<dbReference type="SUPFAM" id="SSF47473">
    <property type="entry name" value="EF-hand"/>
    <property type="match status" value="1"/>
</dbReference>
<keyword evidence="1 4" id="KW-0732">Signal</keyword>
<evidence type="ECO:0000256" key="2">
    <source>
        <dbReference type="ARBA" id="ARBA00022737"/>
    </source>
</evidence>
<evidence type="ECO:0000256" key="4">
    <source>
        <dbReference type="SAM" id="SignalP"/>
    </source>
</evidence>
<evidence type="ECO:0000259" key="5">
    <source>
        <dbReference type="PROSITE" id="PS50222"/>
    </source>
</evidence>
<dbReference type="InterPro" id="IPR018247">
    <property type="entry name" value="EF_Hand_1_Ca_BS"/>
</dbReference>
<reference evidence="6 7" key="1">
    <citation type="submission" date="2020-12" db="EMBL/GenBank/DDBJ databases">
        <title>Metabolic potential, ecology and presence of endohyphal bacteria is reflected in genomic diversity of Mucoromycotina.</title>
        <authorList>
            <person name="Muszewska A."/>
            <person name="Okrasinska A."/>
            <person name="Steczkiewicz K."/>
            <person name="Drgas O."/>
            <person name="Orlowska M."/>
            <person name="Perlinska-Lenart U."/>
            <person name="Aleksandrzak-Piekarczyk T."/>
            <person name="Szatraj K."/>
            <person name="Zielenkiewicz U."/>
            <person name="Pilsyk S."/>
            <person name="Malc E."/>
            <person name="Mieczkowski P."/>
            <person name="Kruszewska J.S."/>
            <person name="Biernat P."/>
            <person name="Pawlowska J."/>
        </authorList>
    </citation>
    <scope>NUCLEOTIDE SEQUENCE [LARGE SCALE GENOMIC DNA]</scope>
    <source>
        <strain evidence="6 7">CBS 142.35</strain>
    </source>
</reference>
<dbReference type="PANTHER" id="PTHR23104:SF1">
    <property type="entry name" value="EF-HAND DOMAIN-CONTAINING PROTEIN"/>
    <property type="match status" value="1"/>
</dbReference>